<dbReference type="AlphaFoldDB" id="A0A9N8E5H6"/>
<comment type="caution">
    <text evidence="1">The sequence shown here is derived from an EMBL/GenBank/DDBJ whole genome shotgun (WGS) entry which is preliminary data.</text>
</comment>
<evidence type="ECO:0000313" key="2">
    <source>
        <dbReference type="Proteomes" id="UP001153069"/>
    </source>
</evidence>
<reference evidence="1" key="1">
    <citation type="submission" date="2020-06" db="EMBL/GenBank/DDBJ databases">
        <authorList>
            <consortium name="Plant Systems Biology data submission"/>
        </authorList>
    </citation>
    <scope>NUCLEOTIDE SEQUENCE</scope>
    <source>
        <strain evidence="1">D6</strain>
    </source>
</reference>
<accession>A0A9N8E5H6</accession>
<name>A0A9N8E5H6_9STRA</name>
<proteinExistence type="predicted"/>
<protein>
    <submittedName>
        <fullName evidence="1">Uncharacterized protein</fullName>
    </submittedName>
</protein>
<organism evidence="1 2">
    <name type="scientific">Seminavis robusta</name>
    <dbReference type="NCBI Taxonomy" id="568900"/>
    <lineage>
        <taxon>Eukaryota</taxon>
        <taxon>Sar</taxon>
        <taxon>Stramenopiles</taxon>
        <taxon>Ochrophyta</taxon>
        <taxon>Bacillariophyta</taxon>
        <taxon>Bacillariophyceae</taxon>
        <taxon>Bacillariophycidae</taxon>
        <taxon>Naviculales</taxon>
        <taxon>Naviculaceae</taxon>
        <taxon>Seminavis</taxon>
    </lineage>
</organism>
<evidence type="ECO:0000313" key="1">
    <source>
        <dbReference type="EMBL" id="CAB9514224.1"/>
    </source>
</evidence>
<dbReference type="Proteomes" id="UP001153069">
    <property type="component" value="Unassembled WGS sequence"/>
</dbReference>
<sequence length="238" mass="26999">MTGVATINKVHVEAPLPALPLLRSVSLPSGHQIKQVDRRRATSNEPVLLLEALKANNNTSDNHSSQFKIEEEYLQGFLQWASRQSVRQLPCVSPDLPLMPTRITLRGVPLTEITRCIADCLQRLQEQGVFFSHQAHPNAGRVDICCMTCKLKFVIQLWQTVDQGIVVELQRRRGCSVFMHHLRRPLFAGLKALKRTTEHRHHESMELQSTVETTETAKAGPFRRLSLLFPPPLRSSFQ</sequence>
<dbReference type="EMBL" id="CAICTM010000639">
    <property type="protein sequence ID" value="CAB9514224.1"/>
    <property type="molecule type" value="Genomic_DNA"/>
</dbReference>
<keyword evidence="2" id="KW-1185">Reference proteome</keyword>
<gene>
    <name evidence="1" type="ORF">SEMRO_640_G179840.1</name>
</gene>